<feature type="chain" id="PRO_5003626249" description="Outer membrane protein" evidence="1">
    <location>
        <begin position="24"/>
        <end position="239"/>
    </location>
</feature>
<accession>I0EKN7</accession>
<name>I0EKN7_HELC0</name>
<dbReference type="Proteomes" id="UP000005010">
    <property type="component" value="Chromosome"/>
</dbReference>
<gene>
    <name evidence="2" type="ordered locus">HCW_01065</name>
</gene>
<sequence length="239" mass="26976">MKTFKTLALSTLLTSGLSTLVMAENSGVYTSIGFQYSQLRLTTTNTDRIRNPSPALVDVIPNRITMGNMYGFGINIGYKHFFGKEKRNGLRYYAFYDYAYSNPYYNNSQDNLGRTNNNVYGVGFDYLFNFVNKDDVQAGLFFGVAIAGSSWSSAMQSQGTCAKNDDYCRNNFTYVQVPLQWGIRTNVSKHNGFEIGMKVPLVQNYWLKVGSQKGANGDTLASVTYKRSVVFYLNYVYSF</sequence>
<dbReference type="eggNOG" id="COG3170">
    <property type="taxonomic scope" value="Bacteria"/>
</dbReference>
<feature type="signal peptide" evidence="1">
    <location>
        <begin position="1"/>
        <end position="23"/>
    </location>
</feature>
<evidence type="ECO:0000256" key="1">
    <source>
        <dbReference type="SAM" id="SignalP"/>
    </source>
</evidence>
<dbReference type="InterPro" id="IPR002718">
    <property type="entry name" value="OMP_Helicobacter"/>
</dbReference>
<organism evidence="2 3">
    <name type="scientific">Helicobacter cetorum (strain ATCC BAA-429 / MIT 00-7128)</name>
    <dbReference type="NCBI Taxonomy" id="182217"/>
    <lineage>
        <taxon>Bacteria</taxon>
        <taxon>Pseudomonadati</taxon>
        <taxon>Campylobacterota</taxon>
        <taxon>Epsilonproteobacteria</taxon>
        <taxon>Campylobacterales</taxon>
        <taxon>Helicobacteraceae</taxon>
        <taxon>Helicobacter</taxon>
    </lineage>
</organism>
<proteinExistence type="predicted"/>
<dbReference type="PRINTS" id="PR01776">
    <property type="entry name" value="HPOMPFAMILY"/>
</dbReference>
<dbReference type="KEGG" id="hce:HCW_01065"/>
<protein>
    <recommendedName>
        <fullName evidence="4">Outer membrane protein</fullName>
    </recommendedName>
</protein>
<dbReference type="PATRIC" id="fig|182217.3.peg.221"/>
<keyword evidence="3" id="KW-1185">Reference proteome</keyword>
<dbReference type="Pfam" id="PF01856">
    <property type="entry name" value="HP_OMP"/>
    <property type="match status" value="1"/>
</dbReference>
<evidence type="ECO:0008006" key="4">
    <source>
        <dbReference type="Google" id="ProtNLM"/>
    </source>
</evidence>
<dbReference type="EMBL" id="CP003479">
    <property type="protein sequence ID" value="AFI03506.1"/>
    <property type="molecule type" value="Genomic_DNA"/>
</dbReference>
<evidence type="ECO:0000313" key="3">
    <source>
        <dbReference type="Proteomes" id="UP000005010"/>
    </source>
</evidence>
<dbReference type="AlphaFoldDB" id="I0EKN7"/>
<dbReference type="RefSeq" id="WP_014660379.1">
    <property type="nucleotide sequence ID" value="NC_017737.1"/>
</dbReference>
<keyword evidence="1" id="KW-0732">Signal</keyword>
<evidence type="ECO:0000313" key="2">
    <source>
        <dbReference type="EMBL" id="AFI03506.1"/>
    </source>
</evidence>
<dbReference type="HOGENOM" id="CLU_026212_5_2_7"/>
<reference evidence="3" key="1">
    <citation type="submission" date="2012-04" db="EMBL/GenBank/DDBJ databases">
        <title>Complete genome sequence of Helicobacter cetorum strain MIT 00-7128.</title>
        <authorList>
            <person name="Kersulyte D."/>
            <person name="Berg D.E."/>
        </authorList>
    </citation>
    <scope>NUCLEOTIDE SEQUENCE [LARGE SCALE GENOMIC DNA]</scope>
    <source>
        <strain evidence="3">MIT 00-7128</strain>
    </source>
</reference>